<proteinExistence type="predicted"/>
<evidence type="ECO:0000256" key="1">
    <source>
        <dbReference type="SAM" id="MobiDB-lite"/>
    </source>
</evidence>
<evidence type="ECO:0000313" key="3">
    <source>
        <dbReference type="Proteomes" id="UP001497516"/>
    </source>
</evidence>
<protein>
    <submittedName>
        <fullName evidence="2">Uncharacterized protein</fullName>
    </submittedName>
</protein>
<feature type="region of interest" description="Disordered" evidence="1">
    <location>
        <begin position="1"/>
        <end position="33"/>
    </location>
</feature>
<dbReference type="EMBL" id="OZ034813">
    <property type="protein sequence ID" value="CAL1357504.1"/>
    <property type="molecule type" value="Genomic_DNA"/>
</dbReference>
<name>A0AAV2CLS2_9ROSI</name>
<accession>A0AAV2CLS2</accession>
<organism evidence="2 3">
    <name type="scientific">Linum trigynum</name>
    <dbReference type="NCBI Taxonomy" id="586398"/>
    <lineage>
        <taxon>Eukaryota</taxon>
        <taxon>Viridiplantae</taxon>
        <taxon>Streptophyta</taxon>
        <taxon>Embryophyta</taxon>
        <taxon>Tracheophyta</taxon>
        <taxon>Spermatophyta</taxon>
        <taxon>Magnoliopsida</taxon>
        <taxon>eudicotyledons</taxon>
        <taxon>Gunneridae</taxon>
        <taxon>Pentapetalae</taxon>
        <taxon>rosids</taxon>
        <taxon>fabids</taxon>
        <taxon>Malpighiales</taxon>
        <taxon>Linaceae</taxon>
        <taxon>Linum</taxon>
    </lineage>
</organism>
<feature type="region of interest" description="Disordered" evidence="1">
    <location>
        <begin position="48"/>
        <end position="149"/>
    </location>
</feature>
<feature type="compositionally biased region" description="Low complexity" evidence="1">
    <location>
        <begin position="1"/>
        <end position="19"/>
    </location>
</feature>
<reference evidence="2 3" key="1">
    <citation type="submission" date="2024-04" db="EMBL/GenBank/DDBJ databases">
        <authorList>
            <person name="Fracassetti M."/>
        </authorList>
    </citation>
    <scope>NUCLEOTIDE SEQUENCE [LARGE SCALE GENOMIC DNA]</scope>
</reference>
<feature type="compositionally biased region" description="Basic and acidic residues" evidence="1">
    <location>
        <begin position="117"/>
        <end position="135"/>
    </location>
</feature>
<gene>
    <name evidence="2" type="ORF">LTRI10_LOCUS5127</name>
</gene>
<keyword evidence="3" id="KW-1185">Reference proteome</keyword>
<dbReference type="Proteomes" id="UP001497516">
    <property type="component" value="Chromosome 1"/>
</dbReference>
<evidence type="ECO:0000313" key="2">
    <source>
        <dbReference type="EMBL" id="CAL1357504.1"/>
    </source>
</evidence>
<sequence>MQFQLLHPPSTSLTSTTRGRVGGEEAGGGRRDWTVDVGGLWRLRAEQRRRRKAAGLEARSRVAGEGGAGLDSNVGRQRGGGDLEVQSRGVAGGGRPTTARLDRPSAGGGDKFGGDGNGDRTAIRRHQSISERERFGGGLEKGGYLESTR</sequence>
<dbReference type="AlphaFoldDB" id="A0AAV2CLS2"/>
<feature type="compositionally biased region" description="Gly residues" evidence="1">
    <location>
        <begin position="106"/>
        <end position="116"/>
    </location>
</feature>
<feature type="compositionally biased region" description="Basic and acidic residues" evidence="1">
    <location>
        <begin position="21"/>
        <end position="33"/>
    </location>
</feature>